<protein>
    <submittedName>
        <fullName evidence="9">DUF4339 domain-containing protein</fullName>
    </submittedName>
</protein>
<evidence type="ECO:0000313" key="9">
    <source>
        <dbReference type="EMBL" id="RDY66750.1"/>
    </source>
</evidence>
<feature type="domain" description="RDD" evidence="7">
    <location>
        <begin position="106"/>
        <end position="245"/>
    </location>
</feature>
<dbReference type="EMBL" id="QTJR01000007">
    <property type="protein sequence ID" value="RDY66750.1"/>
    <property type="molecule type" value="Genomic_DNA"/>
</dbReference>
<proteinExistence type="predicted"/>
<feature type="transmembrane region" description="Helical" evidence="6">
    <location>
        <begin position="268"/>
        <end position="292"/>
    </location>
</feature>
<feature type="domain" description="GYF" evidence="8">
    <location>
        <begin position="4"/>
        <end position="50"/>
    </location>
</feature>
<feature type="transmembrane region" description="Helical" evidence="6">
    <location>
        <begin position="213"/>
        <end position="232"/>
    </location>
</feature>
<evidence type="ECO:0000259" key="7">
    <source>
        <dbReference type="Pfam" id="PF06271"/>
    </source>
</evidence>
<keyword evidence="4 6" id="KW-1133">Transmembrane helix</keyword>
<accession>A0A3D8VBC8</accession>
<evidence type="ECO:0000256" key="6">
    <source>
        <dbReference type="SAM" id="Phobius"/>
    </source>
</evidence>
<dbReference type="GO" id="GO:0005886">
    <property type="term" value="C:plasma membrane"/>
    <property type="evidence" value="ECO:0007669"/>
    <property type="project" value="UniProtKB-SubCell"/>
</dbReference>
<dbReference type="AlphaFoldDB" id="A0A3D8VBC8"/>
<dbReference type="PANTHER" id="PTHR36115">
    <property type="entry name" value="PROLINE-RICH ANTIGEN HOMOLOG-RELATED"/>
    <property type="match status" value="1"/>
</dbReference>
<comment type="subcellular location">
    <subcellularLocation>
        <location evidence="1">Cell membrane</location>
        <topology evidence="1">Multi-pass membrane protein</topology>
    </subcellularLocation>
</comment>
<evidence type="ECO:0000256" key="1">
    <source>
        <dbReference type="ARBA" id="ARBA00004651"/>
    </source>
</evidence>
<feature type="transmembrane region" description="Helical" evidence="6">
    <location>
        <begin position="121"/>
        <end position="142"/>
    </location>
</feature>
<dbReference type="InterPro" id="IPR051791">
    <property type="entry name" value="Pra-immunoreactive"/>
</dbReference>
<dbReference type="RefSeq" id="WP_115842671.1">
    <property type="nucleotide sequence ID" value="NZ_CP183976.1"/>
</dbReference>
<evidence type="ECO:0000256" key="2">
    <source>
        <dbReference type="ARBA" id="ARBA00022475"/>
    </source>
</evidence>
<dbReference type="InterPro" id="IPR025640">
    <property type="entry name" value="GYF_2"/>
</dbReference>
<reference evidence="9 10" key="1">
    <citation type="submission" date="2018-08" db="EMBL/GenBank/DDBJ databases">
        <title>Lysobacter soli KCTC 22011, whole genome shotgun sequence.</title>
        <authorList>
            <person name="Zhang X."/>
            <person name="Feng G."/>
            <person name="Zhu H."/>
        </authorList>
    </citation>
    <scope>NUCLEOTIDE SEQUENCE [LARGE SCALE GENOMIC DNA]</scope>
    <source>
        <strain evidence="9 10">KCTC 22011</strain>
    </source>
</reference>
<dbReference type="Proteomes" id="UP000256829">
    <property type="component" value="Unassembled WGS sequence"/>
</dbReference>
<evidence type="ECO:0000256" key="3">
    <source>
        <dbReference type="ARBA" id="ARBA00022692"/>
    </source>
</evidence>
<keyword evidence="10" id="KW-1185">Reference proteome</keyword>
<keyword evidence="5 6" id="KW-0472">Membrane</keyword>
<name>A0A3D8VBC8_9GAMM</name>
<sequence>MTDWYYHLPGQGRVGPLGADDVREAYREGRVQRDTLAWHVGARDWLPLDRFSDSLSLDEIAMPSPAYAAPAAVAGDALDRTSPYAPPRAELSEAGDYHAAAGEVVYAGFWKRLAALMIDSLVVTLAYYVLLIVAVIAFSIGLSDALSGSPGSAGAAQLIGVVAVFAYPIVSALYYVSLESSATQATLGKMAVGIKVTDDAGRRMSRGRALGRWASHLLCYLTMYIGYFMAGFTDRKRGLHDMVAGTLVVDRWAYTAHPDRQRRGLGTVALVLLILGGLAVVAYAGILLAVAIPAYQEYVRRAVGGG</sequence>
<evidence type="ECO:0000256" key="4">
    <source>
        <dbReference type="ARBA" id="ARBA00022989"/>
    </source>
</evidence>
<dbReference type="Pfam" id="PF06271">
    <property type="entry name" value="RDD"/>
    <property type="match status" value="1"/>
</dbReference>
<dbReference type="PANTHER" id="PTHR36115:SF6">
    <property type="entry name" value="PROLINE-RICH ANTIGEN HOMOLOG"/>
    <property type="match status" value="1"/>
</dbReference>
<evidence type="ECO:0000256" key="5">
    <source>
        <dbReference type="ARBA" id="ARBA00023136"/>
    </source>
</evidence>
<keyword evidence="2" id="KW-1003">Cell membrane</keyword>
<feature type="transmembrane region" description="Helical" evidence="6">
    <location>
        <begin position="154"/>
        <end position="176"/>
    </location>
</feature>
<dbReference type="InterPro" id="IPR010432">
    <property type="entry name" value="RDD"/>
</dbReference>
<comment type="caution">
    <text evidence="9">The sequence shown here is derived from an EMBL/GenBank/DDBJ whole genome shotgun (WGS) entry which is preliminary data.</text>
</comment>
<evidence type="ECO:0000259" key="8">
    <source>
        <dbReference type="Pfam" id="PF14237"/>
    </source>
</evidence>
<evidence type="ECO:0000313" key="10">
    <source>
        <dbReference type="Proteomes" id="UP000256829"/>
    </source>
</evidence>
<organism evidence="9 10">
    <name type="scientific">Lysobacter soli</name>
    <dbReference type="NCBI Taxonomy" id="453783"/>
    <lineage>
        <taxon>Bacteria</taxon>
        <taxon>Pseudomonadati</taxon>
        <taxon>Pseudomonadota</taxon>
        <taxon>Gammaproteobacteria</taxon>
        <taxon>Lysobacterales</taxon>
        <taxon>Lysobacteraceae</taxon>
        <taxon>Lysobacter</taxon>
    </lineage>
</organism>
<keyword evidence="3 6" id="KW-0812">Transmembrane</keyword>
<dbReference type="Pfam" id="PF14237">
    <property type="entry name" value="GYF_2"/>
    <property type="match status" value="1"/>
</dbReference>
<gene>
    <name evidence="9" type="ORF">DX912_11560</name>
</gene>